<dbReference type="InterPro" id="IPR006439">
    <property type="entry name" value="HAD-SF_hydro_IA"/>
</dbReference>
<dbReference type="PANTHER" id="PTHR43434:SF25">
    <property type="entry name" value="PHOSPHOGLYCOLATE PHOSPHATASE"/>
    <property type="match status" value="1"/>
</dbReference>
<dbReference type="InterPro" id="IPR036412">
    <property type="entry name" value="HAD-like_sf"/>
</dbReference>
<dbReference type="NCBIfam" id="TIGR01549">
    <property type="entry name" value="HAD-SF-IA-v1"/>
    <property type="match status" value="1"/>
</dbReference>
<dbReference type="GO" id="GO:0008967">
    <property type="term" value="F:phosphoglycolate phosphatase activity"/>
    <property type="evidence" value="ECO:0007669"/>
    <property type="project" value="UniProtKB-EC"/>
</dbReference>
<sequence>MRNKSMEYKNYFWDFDGTLYNSYPGMVRAFVETLKTQEIELDSKEVYKIMREASVRKAFKLYGENLDIPKLRQMYHSFEEQYQDKMRLFDDAADVCRKIKENGGRNFLLTHRDSSALNILKRDNLWSYFDDFVTADNDFARKPDPESLLYLVSKYNLKVEESVMVGDRELDIAAGHNAGMSGILFDPDKLLHQDYNADRLVYSLSDILK</sequence>
<dbReference type="SFLD" id="SFLDG01129">
    <property type="entry name" value="C1.5:_HAD__Beta-PGM__Phosphata"/>
    <property type="match status" value="1"/>
</dbReference>
<dbReference type="CDD" id="cd07523">
    <property type="entry name" value="HAD_YsbA-like"/>
    <property type="match status" value="1"/>
</dbReference>
<dbReference type="Gene3D" id="1.10.150.240">
    <property type="entry name" value="Putative phosphatase, domain 2"/>
    <property type="match status" value="1"/>
</dbReference>
<dbReference type="InterPro" id="IPR023198">
    <property type="entry name" value="PGP-like_dom2"/>
</dbReference>
<dbReference type="Proteomes" id="UP000003531">
    <property type="component" value="Unassembled WGS sequence"/>
</dbReference>
<dbReference type="HOGENOM" id="CLU_045011_19_5_9"/>
<dbReference type="SUPFAM" id="SSF56784">
    <property type="entry name" value="HAD-like"/>
    <property type="match status" value="1"/>
</dbReference>
<reference evidence="1 2" key="1">
    <citation type="submission" date="2009-01" db="EMBL/GenBank/DDBJ databases">
        <authorList>
            <person name="Qin X."/>
            <person name="Bachman B."/>
            <person name="Battles P."/>
            <person name="Bell A."/>
            <person name="Bess C."/>
            <person name="Bickham C."/>
            <person name="Chaboub L."/>
            <person name="Chen D."/>
            <person name="Coyle M."/>
            <person name="Deiros D.R."/>
            <person name="Dinh H."/>
            <person name="Forbes L."/>
            <person name="Fowler G."/>
            <person name="Francisco L."/>
            <person name="Fu Q."/>
            <person name="Gubbala S."/>
            <person name="Hale W."/>
            <person name="Han Y."/>
            <person name="Hemphill L."/>
            <person name="Highlander S.K."/>
            <person name="Hirani K."/>
            <person name="Hogues M."/>
            <person name="Jackson L."/>
            <person name="Jakkamsetti A."/>
            <person name="Javaid M."/>
            <person name="Jiang H."/>
            <person name="Korchina V."/>
            <person name="Kovar C."/>
            <person name="Lara F."/>
            <person name="Lee S."/>
            <person name="Mata R."/>
            <person name="Mathew T."/>
            <person name="Moen C."/>
            <person name="Morales K."/>
            <person name="Munidasa M."/>
            <person name="Nazareth L."/>
            <person name="Ngo R."/>
            <person name="Nguyen L."/>
            <person name="Okwuonu G."/>
            <person name="Ongeri F."/>
            <person name="Patil S."/>
            <person name="Petrosino J."/>
            <person name="Pham C."/>
            <person name="Pham P."/>
            <person name="Pu L.-L."/>
            <person name="Puazo M."/>
            <person name="Raj R."/>
            <person name="Reid J."/>
            <person name="Rouhana J."/>
            <person name="Saada N."/>
            <person name="Shang Y."/>
            <person name="Simmons D."/>
            <person name="Thornton R."/>
            <person name="Warren J."/>
            <person name="Weissenberger G."/>
            <person name="Zhang J."/>
            <person name="Zhang L."/>
            <person name="Zhou C."/>
            <person name="Zhu D."/>
            <person name="Muzny D."/>
            <person name="Worley K."/>
            <person name="Gibbs R."/>
        </authorList>
    </citation>
    <scope>NUCLEOTIDE SEQUENCE [LARGE SCALE GENOMIC DNA]</scope>
    <source>
        <strain evidence="1 2">ATCC 11741</strain>
    </source>
</reference>
<dbReference type="InterPro" id="IPR041492">
    <property type="entry name" value="HAD_2"/>
</dbReference>
<accession>C2EF98</accession>
<dbReference type="SFLD" id="SFLDG01135">
    <property type="entry name" value="C1.5.6:_HAD__Beta-PGM__Phospha"/>
    <property type="match status" value="1"/>
</dbReference>
<dbReference type="GO" id="GO:0005829">
    <property type="term" value="C:cytosol"/>
    <property type="evidence" value="ECO:0007669"/>
    <property type="project" value="TreeGrafter"/>
</dbReference>
<dbReference type="InterPro" id="IPR023214">
    <property type="entry name" value="HAD_sf"/>
</dbReference>
<dbReference type="Gene3D" id="3.40.50.1000">
    <property type="entry name" value="HAD superfamily/HAD-like"/>
    <property type="match status" value="1"/>
</dbReference>
<dbReference type="AlphaFoldDB" id="C2EF98"/>
<dbReference type="InterPro" id="IPR050155">
    <property type="entry name" value="HAD-like_hydrolase_sf"/>
</dbReference>
<evidence type="ECO:0000313" key="2">
    <source>
        <dbReference type="Proteomes" id="UP000003531"/>
    </source>
</evidence>
<keyword evidence="1" id="KW-0378">Hydrolase</keyword>
<dbReference type="EMBL" id="ACGT01000002">
    <property type="protein sequence ID" value="EEJ74651.1"/>
    <property type="molecule type" value="Genomic_DNA"/>
</dbReference>
<name>C2EF98_9LACO</name>
<dbReference type="GO" id="GO:0006281">
    <property type="term" value="P:DNA repair"/>
    <property type="evidence" value="ECO:0007669"/>
    <property type="project" value="TreeGrafter"/>
</dbReference>
<comment type="caution">
    <text evidence="1">The sequence shown here is derived from an EMBL/GenBank/DDBJ whole genome shotgun (WGS) entry which is preliminary data.</text>
</comment>
<dbReference type="PANTHER" id="PTHR43434">
    <property type="entry name" value="PHOSPHOGLYCOLATE PHOSPHATASE"/>
    <property type="match status" value="1"/>
</dbReference>
<dbReference type="Pfam" id="PF13419">
    <property type="entry name" value="HAD_2"/>
    <property type="match status" value="1"/>
</dbReference>
<gene>
    <name evidence="1" type="ORF">HMPREF0545_0320</name>
</gene>
<proteinExistence type="predicted"/>
<dbReference type="EC" id="3.1.3.18" evidence="1"/>
<organism evidence="1 2">
    <name type="scientific">Ligilactobacillus salivarius DSM 20555 = ATCC 11741</name>
    <dbReference type="NCBI Taxonomy" id="1423799"/>
    <lineage>
        <taxon>Bacteria</taxon>
        <taxon>Bacillati</taxon>
        <taxon>Bacillota</taxon>
        <taxon>Bacilli</taxon>
        <taxon>Lactobacillales</taxon>
        <taxon>Lactobacillaceae</taxon>
        <taxon>Ligilactobacillus</taxon>
    </lineage>
</organism>
<protein>
    <submittedName>
        <fullName evidence="1">HAD hydrolase, family IA, variant 1</fullName>
        <ecNumber evidence="1">3.1.3.18</ecNumber>
    </submittedName>
</protein>
<dbReference type="NCBIfam" id="TIGR01509">
    <property type="entry name" value="HAD-SF-IA-v3"/>
    <property type="match status" value="1"/>
</dbReference>
<evidence type="ECO:0000313" key="1">
    <source>
        <dbReference type="EMBL" id="EEJ74651.1"/>
    </source>
</evidence>
<dbReference type="SFLD" id="SFLDS00003">
    <property type="entry name" value="Haloacid_Dehalogenase"/>
    <property type="match status" value="1"/>
</dbReference>